<dbReference type="EMBL" id="AMZN01000092">
    <property type="protein sequence ID" value="ELR68806.1"/>
    <property type="molecule type" value="Genomic_DNA"/>
</dbReference>
<dbReference type="STRING" id="1237149.C900_05819"/>
<dbReference type="NCBIfam" id="NF001843">
    <property type="entry name" value="PRK00567.1-4"/>
    <property type="match status" value="1"/>
</dbReference>
<keyword evidence="6 9" id="KW-0406">Ion transport</keyword>
<organism evidence="10 11">
    <name type="scientific">Fulvivirga imtechensis AK7</name>
    <dbReference type="NCBI Taxonomy" id="1237149"/>
    <lineage>
        <taxon>Bacteria</taxon>
        <taxon>Pseudomonadati</taxon>
        <taxon>Bacteroidota</taxon>
        <taxon>Cytophagia</taxon>
        <taxon>Cytophagales</taxon>
        <taxon>Fulvivirgaceae</taxon>
        <taxon>Fulvivirga</taxon>
    </lineage>
</organism>
<dbReference type="NCBIfam" id="TIGR00220">
    <property type="entry name" value="mscL"/>
    <property type="match status" value="1"/>
</dbReference>
<keyword evidence="5 9" id="KW-1133">Transmembrane helix</keyword>
<reference evidence="10 11" key="1">
    <citation type="submission" date="2012-12" db="EMBL/GenBank/DDBJ databases">
        <title>Genome assembly of Fulvivirga imtechensis AK7.</title>
        <authorList>
            <person name="Nupur N."/>
            <person name="Khatri I."/>
            <person name="Kumar R."/>
            <person name="Subramanian S."/>
            <person name="Pinnaka A."/>
        </authorList>
    </citation>
    <scope>NUCLEOTIDE SEQUENCE [LARGE SCALE GENOMIC DNA]</scope>
    <source>
        <strain evidence="10 11">AK7</strain>
    </source>
</reference>
<evidence type="ECO:0000256" key="6">
    <source>
        <dbReference type="ARBA" id="ARBA00023065"/>
    </source>
</evidence>
<comment type="caution">
    <text evidence="10">The sequence shown here is derived from an EMBL/GenBank/DDBJ whole genome shotgun (WGS) entry which is preliminary data.</text>
</comment>
<evidence type="ECO:0000313" key="10">
    <source>
        <dbReference type="EMBL" id="ELR68806.1"/>
    </source>
</evidence>
<dbReference type="InterPro" id="IPR037673">
    <property type="entry name" value="MSC/AndL"/>
</dbReference>
<keyword evidence="11" id="KW-1185">Reference proteome</keyword>
<comment type="subcellular location">
    <subcellularLocation>
        <location evidence="9">Cell membrane</location>
        <topology evidence="9">Multi-pass membrane protein</topology>
    </subcellularLocation>
    <subcellularLocation>
        <location evidence="1">Membrane</location>
        <topology evidence="1">Multi-pass membrane protein</topology>
    </subcellularLocation>
</comment>
<comment type="subunit">
    <text evidence="9">Homopentamer.</text>
</comment>
<keyword evidence="3 9" id="KW-1003">Cell membrane</keyword>
<keyword evidence="8 9" id="KW-0407">Ion channel</keyword>
<protein>
    <recommendedName>
        <fullName evidence="9">Large-conductance mechanosensitive channel</fullName>
    </recommendedName>
</protein>
<dbReference type="InterPro" id="IPR036019">
    <property type="entry name" value="MscL_channel"/>
</dbReference>
<dbReference type="Gene3D" id="1.10.1200.120">
    <property type="entry name" value="Large-conductance mechanosensitive channel, MscL, domain 1"/>
    <property type="match status" value="1"/>
</dbReference>
<keyword evidence="7 9" id="KW-0472">Membrane</keyword>
<dbReference type="PATRIC" id="fig|1237149.3.peg.5138"/>
<dbReference type="GO" id="GO:0008381">
    <property type="term" value="F:mechanosensitive monoatomic ion channel activity"/>
    <property type="evidence" value="ECO:0007669"/>
    <property type="project" value="UniProtKB-UniRule"/>
</dbReference>
<name>L8JIV9_9BACT</name>
<dbReference type="eggNOG" id="COG1970">
    <property type="taxonomic scope" value="Bacteria"/>
</dbReference>
<evidence type="ECO:0000256" key="2">
    <source>
        <dbReference type="ARBA" id="ARBA00022448"/>
    </source>
</evidence>
<proteinExistence type="inferred from homology"/>
<feature type="transmembrane region" description="Helical" evidence="9">
    <location>
        <begin position="12"/>
        <end position="31"/>
    </location>
</feature>
<dbReference type="AlphaFoldDB" id="L8JIV9"/>
<evidence type="ECO:0000256" key="3">
    <source>
        <dbReference type="ARBA" id="ARBA00022475"/>
    </source>
</evidence>
<dbReference type="PANTHER" id="PTHR30266:SF2">
    <property type="entry name" value="LARGE-CONDUCTANCE MECHANOSENSITIVE CHANNEL"/>
    <property type="match status" value="1"/>
</dbReference>
<keyword evidence="2 9" id="KW-0813">Transport</keyword>
<comment type="function">
    <text evidence="9">Channel that opens in response to stretch forces in the membrane lipid bilayer. May participate in the regulation of osmotic pressure changes within the cell.</text>
</comment>
<evidence type="ECO:0000313" key="11">
    <source>
        <dbReference type="Proteomes" id="UP000011135"/>
    </source>
</evidence>
<dbReference type="OrthoDB" id="9810350at2"/>
<keyword evidence="4 9" id="KW-0812">Transmembrane</keyword>
<dbReference type="PRINTS" id="PR01264">
    <property type="entry name" value="MECHCHANNEL"/>
</dbReference>
<evidence type="ECO:0000256" key="5">
    <source>
        <dbReference type="ARBA" id="ARBA00022989"/>
    </source>
</evidence>
<comment type="similarity">
    <text evidence="9">Belongs to the MscL family.</text>
</comment>
<sequence>MLKDFKEFVSRGNVVELAVGLIMATYFGAIVKSLVDDIIMPPIGKMIAGIDFNKLQYQIGTKTLEDGTVEAITIKYGAFLNHVITFLIVSLAVFMVVKAYNNFLKKKKEEPPTAEKAPTSQEQLLMEIRDAIKEKNSKV</sequence>
<evidence type="ECO:0000256" key="8">
    <source>
        <dbReference type="ARBA" id="ARBA00023303"/>
    </source>
</evidence>
<evidence type="ECO:0000256" key="9">
    <source>
        <dbReference type="HAMAP-Rule" id="MF_00115"/>
    </source>
</evidence>
<dbReference type="Proteomes" id="UP000011135">
    <property type="component" value="Unassembled WGS sequence"/>
</dbReference>
<evidence type="ECO:0000256" key="1">
    <source>
        <dbReference type="ARBA" id="ARBA00004141"/>
    </source>
</evidence>
<accession>L8JIV9</accession>
<dbReference type="HAMAP" id="MF_00115">
    <property type="entry name" value="MscL"/>
    <property type="match status" value="1"/>
</dbReference>
<dbReference type="SUPFAM" id="SSF81330">
    <property type="entry name" value="Gated mechanosensitive channel"/>
    <property type="match status" value="1"/>
</dbReference>
<feature type="transmembrane region" description="Helical" evidence="9">
    <location>
        <begin position="79"/>
        <end position="100"/>
    </location>
</feature>
<evidence type="ECO:0000256" key="4">
    <source>
        <dbReference type="ARBA" id="ARBA00022692"/>
    </source>
</evidence>
<evidence type="ECO:0000256" key="7">
    <source>
        <dbReference type="ARBA" id="ARBA00023136"/>
    </source>
</evidence>
<dbReference type="GO" id="GO:0005886">
    <property type="term" value="C:plasma membrane"/>
    <property type="evidence" value="ECO:0007669"/>
    <property type="project" value="UniProtKB-SubCell"/>
</dbReference>
<dbReference type="PANTHER" id="PTHR30266">
    <property type="entry name" value="MECHANOSENSITIVE CHANNEL MSCL"/>
    <property type="match status" value="1"/>
</dbReference>
<dbReference type="InterPro" id="IPR001185">
    <property type="entry name" value="MS_channel"/>
</dbReference>
<dbReference type="Pfam" id="PF01741">
    <property type="entry name" value="MscL"/>
    <property type="match status" value="1"/>
</dbReference>
<gene>
    <name evidence="9" type="primary">mscL</name>
    <name evidence="10" type="ORF">C900_05819</name>
</gene>
<dbReference type="RefSeq" id="WP_009582884.1">
    <property type="nucleotide sequence ID" value="NZ_AMZN01000092.1"/>
</dbReference>